<accession>A0A067MC74</accession>
<evidence type="ECO:0000313" key="2">
    <source>
        <dbReference type="Proteomes" id="UP000027195"/>
    </source>
</evidence>
<gene>
    <name evidence="1" type="ORF">BOTBODRAFT_95811</name>
</gene>
<dbReference type="InParanoid" id="A0A067MC74"/>
<dbReference type="STRING" id="930990.A0A067MC74"/>
<dbReference type="SUPFAM" id="SSF56672">
    <property type="entry name" value="DNA/RNA polymerases"/>
    <property type="match status" value="1"/>
</dbReference>
<organism evidence="1 2">
    <name type="scientific">Botryobasidium botryosum (strain FD-172 SS1)</name>
    <dbReference type="NCBI Taxonomy" id="930990"/>
    <lineage>
        <taxon>Eukaryota</taxon>
        <taxon>Fungi</taxon>
        <taxon>Dikarya</taxon>
        <taxon>Basidiomycota</taxon>
        <taxon>Agaricomycotina</taxon>
        <taxon>Agaricomycetes</taxon>
        <taxon>Cantharellales</taxon>
        <taxon>Botryobasidiaceae</taxon>
        <taxon>Botryobasidium</taxon>
    </lineage>
</organism>
<evidence type="ECO:0008006" key="3">
    <source>
        <dbReference type="Google" id="ProtNLM"/>
    </source>
</evidence>
<dbReference type="InterPro" id="IPR043502">
    <property type="entry name" value="DNA/RNA_pol_sf"/>
</dbReference>
<name>A0A067MC74_BOTB1</name>
<dbReference type="Proteomes" id="UP000027195">
    <property type="component" value="Unassembled WGS sequence"/>
</dbReference>
<protein>
    <recommendedName>
        <fullName evidence="3">Reverse transcriptase domain-containing protein</fullName>
    </recommendedName>
</protein>
<feature type="non-terminal residue" evidence="1">
    <location>
        <position position="94"/>
    </location>
</feature>
<sequence length="94" mass="10562">KNIPVPPGNLEKVITIIRDKIASGIYEPSNSSYRSRWFCVPKKDKVSLRLVHDLQPLNGVTIKDAAVPPLIEHMAETFAARACYSMFDLFVAFD</sequence>
<dbReference type="Gene3D" id="3.10.10.10">
    <property type="entry name" value="HIV Type 1 Reverse Transcriptase, subunit A, domain 1"/>
    <property type="match status" value="1"/>
</dbReference>
<dbReference type="AlphaFoldDB" id="A0A067MC74"/>
<dbReference type="EMBL" id="KL198044">
    <property type="protein sequence ID" value="KDQ13318.1"/>
    <property type="molecule type" value="Genomic_DNA"/>
</dbReference>
<keyword evidence="2" id="KW-1185">Reference proteome</keyword>
<proteinExistence type="predicted"/>
<dbReference type="OrthoDB" id="5599163at2759"/>
<reference evidence="2" key="1">
    <citation type="journal article" date="2014" name="Proc. Natl. Acad. Sci. U.S.A.">
        <title>Extensive sampling of basidiomycete genomes demonstrates inadequacy of the white-rot/brown-rot paradigm for wood decay fungi.</title>
        <authorList>
            <person name="Riley R."/>
            <person name="Salamov A.A."/>
            <person name="Brown D.W."/>
            <person name="Nagy L.G."/>
            <person name="Floudas D."/>
            <person name="Held B.W."/>
            <person name="Levasseur A."/>
            <person name="Lombard V."/>
            <person name="Morin E."/>
            <person name="Otillar R."/>
            <person name="Lindquist E.A."/>
            <person name="Sun H."/>
            <person name="LaButti K.M."/>
            <person name="Schmutz J."/>
            <person name="Jabbour D."/>
            <person name="Luo H."/>
            <person name="Baker S.E."/>
            <person name="Pisabarro A.G."/>
            <person name="Walton J.D."/>
            <person name="Blanchette R.A."/>
            <person name="Henrissat B."/>
            <person name="Martin F."/>
            <person name="Cullen D."/>
            <person name="Hibbett D.S."/>
            <person name="Grigoriev I.V."/>
        </authorList>
    </citation>
    <scope>NUCLEOTIDE SEQUENCE [LARGE SCALE GENOMIC DNA]</scope>
    <source>
        <strain evidence="2">FD-172 SS1</strain>
    </source>
</reference>
<evidence type="ECO:0000313" key="1">
    <source>
        <dbReference type="EMBL" id="KDQ13318.1"/>
    </source>
</evidence>
<dbReference type="HOGENOM" id="CLU_092523_5_1_1"/>
<feature type="non-terminal residue" evidence="1">
    <location>
        <position position="1"/>
    </location>
</feature>